<evidence type="ECO:0000256" key="5">
    <source>
        <dbReference type="ARBA" id="ARBA00022840"/>
    </source>
</evidence>
<evidence type="ECO:0000256" key="2">
    <source>
        <dbReference type="ARBA" id="ARBA00007448"/>
    </source>
</evidence>
<dbReference type="InterPro" id="IPR003960">
    <property type="entry name" value="ATPase_AAA_CS"/>
</dbReference>
<comment type="caution">
    <text evidence="11">The sequence shown here is derived from an EMBL/GenBank/DDBJ whole genome shotgun (WGS) entry which is preliminary data.</text>
</comment>
<evidence type="ECO:0000256" key="6">
    <source>
        <dbReference type="ARBA" id="ARBA00022842"/>
    </source>
</evidence>
<evidence type="ECO:0000256" key="9">
    <source>
        <dbReference type="SAM" id="Coils"/>
    </source>
</evidence>
<comment type="similarity">
    <text evidence="2">Belongs to the AAA ATPase family. BCS1 subfamily.</text>
</comment>
<evidence type="ECO:0000256" key="8">
    <source>
        <dbReference type="RuleBase" id="RU003651"/>
    </source>
</evidence>
<dbReference type="Gramene" id="PRQ59857">
    <property type="protein sequence ID" value="PRQ59857"/>
    <property type="gene ID" value="RchiOBHm_Chr1g0374801"/>
</dbReference>
<evidence type="ECO:0000256" key="1">
    <source>
        <dbReference type="ARBA" id="ARBA00001946"/>
    </source>
</evidence>
<dbReference type="PROSITE" id="PS00674">
    <property type="entry name" value="AAA"/>
    <property type="match status" value="1"/>
</dbReference>
<name>A0A2P6SME7_ROSCH</name>
<dbReference type="Pfam" id="PF14363">
    <property type="entry name" value="AAA_assoc"/>
    <property type="match status" value="1"/>
</dbReference>
<sequence length="457" mass="53127">MSTLFSTAASFAATLMLGRSMVDQVFNNSYLQALWAWFRSDLTFVVPEYTEVGERNQIYDSVEPYLRAKIGTNTKRVRVSKTTRQKTTSFTLDDYQEVTDTFENFSIKWRYDHHSEEKRYYELNFHKKHRAKMSSYLDYVVAKAKEIKNAEKVLRIYSRCTSGSYKYWESTILEHPCTFETLAMDPTEKKMIMDDLDRFVRRKEFYKKVGKAWKRGYLLYGPPGTGKSSLIAAMANYLNYNIYDLELTSISNNSDLRHSLLSTTNRSILIIEDIDCSLDIQNREKEEESDEQVLVLTKDKNELKQQTVTLSGLLNFIDGLWSSCGDERIIVFTTNYKDKLDPALLRPGRMDVHIHMSYCTVNGFKILASRYLDIHDHPLFAEIEGLMQTTEVTPAQVAGQLQVSYDADVALAALVKFIKEKKEEDEKKEKEKKKEAQAKKLRRKRLLALFQKIKEIT</sequence>
<dbReference type="GO" id="GO:0016887">
    <property type="term" value="F:ATP hydrolysis activity"/>
    <property type="evidence" value="ECO:0007669"/>
    <property type="project" value="InterPro"/>
</dbReference>
<dbReference type="GO" id="GO:0005524">
    <property type="term" value="F:ATP binding"/>
    <property type="evidence" value="ECO:0007669"/>
    <property type="project" value="UniProtKB-KW"/>
</dbReference>
<dbReference type="InterPro" id="IPR003959">
    <property type="entry name" value="ATPase_AAA_core"/>
</dbReference>
<feature type="coiled-coil region" evidence="9">
    <location>
        <begin position="414"/>
        <end position="444"/>
    </location>
</feature>
<keyword evidence="12" id="KW-1185">Reference proteome</keyword>
<dbReference type="InterPro" id="IPR058017">
    <property type="entry name" value="At3g28540-like_C"/>
</dbReference>
<dbReference type="InterPro" id="IPR050747">
    <property type="entry name" value="Mitochondrial_chaperone_BCS1"/>
</dbReference>
<evidence type="ECO:0000256" key="4">
    <source>
        <dbReference type="ARBA" id="ARBA00022801"/>
    </source>
</evidence>
<dbReference type="OMA" id="KINQFWD"/>
<dbReference type="AlphaFoldDB" id="A0A2P6SME7"/>
<comment type="catalytic activity">
    <reaction evidence="7">
        <text>ATP + H2O = ADP + phosphate + H(+)</text>
        <dbReference type="Rhea" id="RHEA:13065"/>
        <dbReference type="ChEBI" id="CHEBI:15377"/>
        <dbReference type="ChEBI" id="CHEBI:15378"/>
        <dbReference type="ChEBI" id="CHEBI:30616"/>
        <dbReference type="ChEBI" id="CHEBI:43474"/>
        <dbReference type="ChEBI" id="CHEBI:456216"/>
    </reaction>
</comment>
<dbReference type="EMBL" id="PDCK01000039">
    <property type="protein sequence ID" value="PRQ59857.1"/>
    <property type="molecule type" value="Genomic_DNA"/>
</dbReference>
<keyword evidence="5 8" id="KW-0067">ATP-binding</keyword>
<dbReference type="Gene3D" id="3.40.50.300">
    <property type="entry name" value="P-loop containing nucleotide triphosphate hydrolases"/>
    <property type="match status" value="1"/>
</dbReference>
<organism evidence="11 12">
    <name type="scientific">Rosa chinensis</name>
    <name type="common">China rose</name>
    <dbReference type="NCBI Taxonomy" id="74649"/>
    <lineage>
        <taxon>Eukaryota</taxon>
        <taxon>Viridiplantae</taxon>
        <taxon>Streptophyta</taxon>
        <taxon>Embryophyta</taxon>
        <taxon>Tracheophyta</taxon>
        <taxon>Spermatophyta</taxon>
        <taxon>Magnoliopsida</taxon>
        <taxon>eudicotyledons</taxon>
        <taxon>Gunneridae</taxon>
        <taxon>Pentapetalae</taxon>
        <taxon>rosids</taxon>
        <taxon>fabids</taxon>
        <taxon>Rosales</taxon>
        <taxon>Rosaceae</taxon>
        <taxon>Rosoideae</taxon>
        <taxon>Rosoideae incertae sedis</taxon>
        <taxon>Rosa</taxon>
    </lineage>
</organism>
<evidence type="ECO:0000313" key="12">
    <source>
        <dbReference type="Proteomes" id="UP000238479"/>
    </source>
</evidence>
<keyword evidence="3 8" id="KW-0547">Nucleotide-binding</keyword>
<keyword evidence="6" id="KW-0460">Magnesium</keyword>
<reference evidence="11 12" key="1">
    <citation type="journal article" date="2018" name="Nat. Genet.">
        <title>The Rosa genome provides new insights in the design of modern roses.</title>
        <authorList>
            <person name="Bendahmane M."/>
        </authorList>
    </citation>
    <scope>NUCLEOTIDE SEQUENCE [LARGE SCALE GENOMIC DNA]</scope>
    <source>
        <strain evidence="12">cv. Old Blush</strain>
    </source>
</reference>
<dbReference type="CDD" id="cd19510">
    <property type="entry name" value="RecA-like_BCS1"/>
    <property type="match status" value="1"/>
</dbReference>
<evidence type="ECO:0000256" key="3">
    <source>
        <dbReference type="ARBA" id="ARBA00022741"/>
    </source>
</evidence>
<protein>
    <submittedName>
        <fullName evidence="11">Putative ATPase, AAA-type, core, AAA-type ATPase domain-containing protein</fullName>
    </submittedName>
</protein>
<dbReference type="STRING" id="74649.A0A2P6SME7"/>
<dbReference type="Pfam" id="PF25568">
    <property type="entry name" value="AAA_lid_At3g28540"/>
    <property type="match status" value="1"/>
</dbReference>
<gene>
    <name evidence="11" type="ORF">RchiOBHm_Chr1g0374801</name>
</gene>
<dbReference type="FunFam" id="3.40.50.300:FF:001122">
    <property type="entry name" value="AAA-ATPase ASD, mitochondrial"/>
    <property type="match status" value="1"/>
</dbReference>
<dbReference type="InterPro" id="IPR027417">
    <property type="entry name" value="P-loop_NTPase"/>
</dbReference>
<dbReference type="InterPro" id="IPR003593">
    <property type="entry name" value="AAA+_ATPase"/>
</dbReference>
<keyword evidence="9" id="KW-0175">Coiled coil</keyword>
<dbReference type="SMART" id="SM00382">
    <property type="entry name" value="AAA"/>
    <property type="match status" value="1"/>
</dbReference>
<evidence type="ECO:0000259" key="10">
    <source>
        <dbReference type="SMART" id="SM00382"/>
    </source>
</evidence>
<proteinExistence type="inferred from homology"/>
<keyword evidence="4" id="KW-0378">Hydrolase</keyword>
<dbReference type="SUPFAM" id="SSF52540">
    <property type="entry name" value="P-loop containing nucleoside triphosphate hydrolases"/>
    <property type="match status" value="1"/>
</dbReference>
<evidence type="ECO:0000313" key="11">
    <source>
        <dbReference type="EMBL" id="PRQ59857.1"/>
    </source>
</evidence>
<evidence type="ECO:0000256" key="7">
    <source>
        <dbReference type="ARBA" id="ARBA00049360"/>
    </source>
</evidence>
<dbReference type="Proteomes" id="UP000238479">
    <property type="component" value="Chromosome 1"/>
</dbReference>
<dbReference type="GO" id="GO:0006950">
    <property type="term" value="P:response to stress"/>
    <property type="evidence" value="ECO:0007669"/>
    <property type="project" value="UniProtKB-ARBA"/>
</dbReference>
<dbReference type="InterPro" id="IPR025753">
    <property type="entry name" value="AAA_N_dom"/>
</dbReference>
<dbReference type="Pfam" id="PF00004">
    <property type="entry name" value="AAA"/>
    <property type="match status" value="1"/>
</dbReference>
<dbReference type="PANTHER" id="PTHR23070">
    <property type="entry name" value="BCS1 AAA-TYPE ATPASE"/>
    <property type="match status" value="1"/>
</dbReference>
<feature type="domain" description="AAA+ ATPase" evidence="10">
    <location>
        <begin position="213"/>
        <end position="360"/>
    </location>
</feature>
<dbReference type="Gene3D" id="6.10.280.40">
    <property type="match status" value="1"/>
</dbReference>
<accession>A0A2P6SME7</accession>
<comment type="cofactor">
    <cofactor evidence="1">
        <name>Mg(2+)</name>
        <dbReference type="ChEBI" id="CHEBI:18420"/>
    </cofactor>
</comment>